<dbReference type="GO" id="GO:0042302">
    <property type="term" value="F:structural constituent of cuticle"/>
    <property type="evidence" value="ECO:0007669"/>
    <property type="project" value="UniProtKB-KW"/>
</dbReference>
<dbReference type="PANTHER" id="PTHR22907">
    <property type="entry name" value="GH04558P"/>
    <property type="match status" value="1"/>
</dbReference>
<evidence type="ECO:0000256" key="3">
    <source>
        <dbReference type="ARBA" id="ARBA00022475"/>
    </source>
</evidence>
<dbReference type="Proteomes" id="UP000274756">
    <property type="component" value="Unassembled WGS sequence"/>
</dbReference>
<reference evidence="10 12" key="2">
    <citation type="submission" date="2018-11" db="EMBL/GenBank/DDBJ databases">
        <authorList>
            <consortium name="Pathogen Informatics"/>
        </authorList>
    </citation>
    <scope>NUCLEOTIDE SEQUENCE [LARGE SCALE GENOMIC DNA]</scope>
</reference>
<gene>
    <name evidence="10" type="ORF">DME_LOCUS6690</name>
</gene>
<reference evidence="13" key="1">
    <citation type="submission" date="2017-02" db="UniProtKB">
        <authorList>
            <consortium name="WormBaseParasite"/>
        </authorList>
    </citation>
    <scope>IDENTIFICATION</scope>
</reference>
<dbReference type="InterPro" id="IPR051962">
    <property type="entry name" value="Cuticlin"/>
</dbReference>
<keyword evidence="3" id="KW-1003">Cell membrane</keyword>
<protein>
    <submittedName>
        <fullName evidence="13">ZP domain-containing protein</fullName>
    </submittedName>
</protein>
<proteinExistence type="predicted"/>
<feature type="signal peptide" evidence="8">
    <location>
        <begin position="1"/>
        <end position="16"/>
    </location>
</feature>
<evidence type="ECO:0000256" key="4">
    <source>
        <dbReference type="ARBA" id="ARBA00022692"/>
    </source>
</evidence>
<keyword evidence="5 8" id="KW-0732">Signal</keyword>
<organism evidence="11 13">
    <name type="scientific">Dracunculus medinensis</name>
    <name type="common">Guinea worm</name>
    <dbReference type="NCBI Taxonomy" id="318479"/>
    <lineage>
        <taxon>Eukaryota</taxon>
        <taxon>Metazoa</taxon>
        <taxon>Ecdysozoa</taxon>
        <taxon>Nematoda</taxon>
        <taxon>Chromadorea</taxon>
        <taxon>Rhabditida</taxon>
        <taxon>Spirurina</taxon>
        <taxon>Dracunculoidea</taxon>
        <taxon>Dracunculidae</taxon>
        <taxon>Dracunculus</taxon>
    </lineage>
</organism>
<evidence type="ECO:0000256" key="2">
    <source>
        <dbReference type="ARBA" id="ARBA00022460"/>
    </source>
</evidence>
<evidence type="ECO:0000313" key="13">
    <source>
        <dbReference type="WBParaSite" id="DME_0000233001-mRNA-1"/>
    </source>
</evidence>
<evidence type="ECO:0000313" key="12">
    <source>
        <dbReference type="Proteomes" id="UP000274756"/>
    </source>
</evidence>
<dbReference type="AlphaFoldDB" id="A0A0N4U615"/>
<evidence type="ECO:0000256" key="5">
    <source>
        <dbReference type="ARBA" id="ARBA00022729"/>
    </source>
</evidence>
<dbReference type="InterPro" id="IPR056953">
    <property type="entry name" value="CUT_N"/>
</dbReference>
<sequence>MLNEFLITALPITLLATPIENYIEGEPKIRCDSDAIDINFQTRQPFNGRIYVKGRNTESGCHNEQIGRHLTGITLHFGTCGMVRLRSLEPRGVFLSIAIVLSFHPKFITKADKVYNIQCFYMESVKDVDNNLEAVELISIFVMQNAIMPNCRYEILDRGPNGKPIQFALIGQQVYHKWFCEETIRSAFCMIVHSCFMSDGQGNRINVIDENGCTIDEYILDDLEYLGDLIAGKEANIVKYHDRETLGFQCQISLSIKEGQCARPQCENIRKRRQIFKIFSYLIEEKGSQSLSFYGYE</sequence>
<keyword evidence="12" id="KW-1185">Reference proteome</keyword>
<feature type="chain" id="PRO_5033229867" evidence="8">
    <location>
        <begin position="17"/>
        <end position="297"/>
    </location>
</feature>
<evidence type="ECO:0000313" key="11">
    <source>
        <dbReference type="Proteomes" id="UP000038040"/>
    </source>
</evidence>
<dbReference type="Pfam" id="PF25301">
    <property type="entry name" value="CUT_C"/>
    <property type="match status" value="1"/>
</dbReference>
<keyword evidence="6" id="KW-1133">Transmembrane helix</keyword>
<evidence type="ECO:0000259" key="9">
    <source>
        <dbReference type="PROSITE" id="PS51034"/>
    </source>
</evidence>
<dbReference type="WBParaSite" id="DME_0000233001-mRNA-1">
    <property type="protein sequence ID" value="DME_0000233001-mRNA-1"/>
    <property type="gene ID" value="DME_0000233001"/>
</dbReference>
<dbReference type="PROSITE" id="PS51034">
    <property type="entry name" value="ZP_2"/>
    <property type="match status" value="1"/>
</dbReference>
<dbReference type="Pfam" id="PF25057">
    <property type="entry name" value="CUT_N"/>
    <property type="match status" value="1"/>
</dbReference>
<keyword evidence="4" id="KW-0812">Transmembrane</keyword>
<feature type="domain" description="ZP" evidence="9">
    <location>
        <begin position="30"/>
        <end position="273"/>
    </location>
</feature>
<dbReference type="PANTHER" id="PTHR22907:SF51">
    <property type="entry name" value="CUTICLIN-1"/>
    <property type="match status" value="1"/>
</dbReference>
<dbReference type="InterPro" id="IPR001507">
    <property type="entry name" value="ZP_dom"/>
</dbReference>
<name>A0A0N4U615_DRAME</name>
<keyword evidence="7" id="KW-0472">Membrane</keyword>
<evidence type="ECO:0000256" key="8">
    <source>
        <dbReference type="SAM" id="SignalP"/>
    </source>
</evidence>
<evidence type="ECO:0000256" key="7">
    <source>
        <dbReference type="ARBA" id="ARBA00023136"/>
    </source>
</evidence>
<accession>A0A0N4U615</accession>
<dbReference type="OrthoDB" id="6139674at2759"/>
<dbReference type="InterPro" id="IPR057475">
    <property type="entry name" value="CUT_C"/>
</dbReference>
<dbReference type="STRING" id="318479.A0A0N4U615"/>
<evidence type="ECO:0000256" key="1">
    <source>
        <dbReference type="ARBA" id="ARBA00004251"/>
    </source>
</evidence>
<dbReference type="SMART" id="SM00241">
    <property type="entry name" value="ZP"/>
    <property type="match status" value="1"/>
</dbReference>
<dbReference type="Proteomes" id="UP000038040">
    <property type="component" value="Unplaced"/>
</dbReference>
<evidence type="ECO:0000313" key="10">
    <source>
        <dbReference type="EMBL" id="VDN56717.1"/>
    </source>
</evidence>
<keyword evidence="2" id="KW-0193">Cuticle</keyword>
<dbReference type="GO" id="GO:0005886">
    <property type="term" value="C:plasma membrane"/>
    <property type="evidence" value="ECO:0007669"/>
    <property type="project" value="UniProtKB-SubCell"/>
</dbReference>
<comment type="subcellular location">
    <subcellularLocation>
        <location evidence="1">Cell membrane</location>
        <topology evidence="1">Single-pass type I membrane protein</topology>
    </subcellularLocation>
</comment>
<dbReference type="EMBL" id="UYYG01001156">
    <property type="protein sequence ID" value="VDN56717.1"/>
    <property type="molecule type" value="Genomic_DNA"/>
</dbReference>
<evidence type="ECO:0000256" key="6">
    <source>
        <dbReference type="ARBA" id="ARBA00022989"/>
    </source>
</evidence>